<keyword evidence="2" id="KW-1185">Reference proteome</keyword>
<sequence length="92" mass="10145">MDRPTERVGGGVLLMGADHHKQRQGIKIATLKVKGGEATVKFGNGETILVELYRSPNAETWEDDQLLAFPEEVTAKGRKLLILEEFNAPKKG</sequence>
<proteinExistence type="predicted"/>
<reference evidence="3" key="1">
    <citation type="submission" date="2016-06" db="UniProtKB">
        <authorList>
            <consortium name="WormBaseParasite"/>
        </authorList>
    </citation>
    <scope>IDENTIFICATION</scope>
</reference>
<dbReference type="Proteomes" id="UP000272942">
    <property type="component" value="Unassembled WGS sequence"/>
</dbReference>
<evidence type="ECO:0000313" key="2">
    <source>
        <dbReference type="Proteomes" id="UP000272942"/>
    </source>
</evidence>
<evidence type="ECO:0000313" key="3">
    <source>
        <dbReference type="WBParaSite" id="ECPE_0000133901-mRNA-1"/>
    </source>
</evidence>
<name>A0A183A304_9TREM</name>
<reference evidence="1 2" key="2">
    <citation type="submission" date="2018-11" db="EMBL/GenBank/DDBJ databases">
        <authorList>
            <consortium name="Pathogen Informatics"/>
        </authorList>
    </citation>
    <scope>NUCLEOTIDE SEQUENCE [LARGE SCALE GENOMIC DNA]</scope>
    <source>
        <strain evidence="1 2">Egypt</strain>
    </source>
</reference>
<accession>A0A183A304</accession>
<dbReference type="WBParaSite" id="ECPE_0000133901-mRNA-1">
    <property type="protein sequence ID" value="ECPE_0000133901-mRNA-1"/>
    <property type="gene ID" value="ECPE_0000133901"/>
</dbReference>
<protein>
    <submittedName>
        <fullName evidence="3">DUF1330 domain-containing protein</fullName>
    </submittedName>
</protein>
<dbReference type="AlphaFoldDB" id="A0A183A304"/>
<gene>
    <name evidence="1" type="ORF">ECPE_LOCUS1339</name>
</gene>
<evidence type="ECO:0000313" key="1">
    <source>
        <dbReference type="EMBL" id="VDP36875.1"/>
    </source>
</evidence>
<organism evidence="3">
    <name type="scientific">Echinostoma caproni</name>
    <dbReference type="NCBI Taxonomy" id="27848"/>
    <lineage>
        <taxon>Eukaryota</taxon>
        <taxon>Metazoa</taxon>
        <taxon>Spiralia</taxon>
        <taxon>Lophotrochozoa</taxon>
        <taxon>Platyhelminthes</taxon>
        <taxon>Trematoda</taxon>
        <taxon>Digenea</taxon>
        <taxon>Plagiorchiida</taxon>
        <taxon>Echinostomata</taxon>
        <taxon>Echinostomatoidea</taxon>
        <taxon>Echinostomatidae</taxon>
        <taxon>Echinostoma</taxon>
    </lineage>
</organism>
<dbReference type="EMBL" id="UZAN01007625">
    <property type="protein sequence ID" value="VDP36875.1"/>
    <property type="molecule type" value="Genomic_DNA"/>
</dbReference>